<keyword evidence="5" id="KW-0808">Transferase</keyword>
<feature type="compositionally biased region" description="Acidic residues" evidence="13">
    <location>
        <begin position="467"/>
        <end position="488"/>
    </location>
</feature>
<evidence type="ECO:0000256" key="1">
    <source>
        <dbReference type="ARBA" id="ARBA00001946"/>
    </source>
</evidence>
<dbReference type="GO" id="GO:0005634">
    <property type="term" value="C:nucleus"/>
    <property type="evidence" value="ECO:0007669"/>
    <property type="project" value="TreeGrafter"/>
</dbReference>
<evidence type="ECO:0000256" key="6">
    <source>
        <dbReference type="ARBA" id="ARBA00022691"/>
    </source>
</evidence>
<dbReference type="GO" id="GO:0003723">
    <property type="term" value="F:RNA binding"/>
    <property type="evidence" value="ECO:0007669"/>
    <property type="project" value="UniProtKB-KW"/>
</dbReference>
<keyword evidence="6" id="KW-0949">S-adenosyl-L-methionine</keyword>
<keyword evidence="8" id="KW-0460">Magnesium</keyword>
<evidence type="ECO:0000256" key="11">
    <source>
        <dbReference type="ARBA" id="ARBA00035025"/>
    </source>
</evidence>
<organism evidence="14 15">
    <name type="scientific">Aedes aegypti</name>
    <name type="common">Yellowfever mosquito</name>
    <name type="synonym">Culex aegypti</name>
    <dbReference type="NCBI Taxonomy" id="7159"/>
    <lineage>
        <taxon>Eukaryota</taxon>
        <taxon>Metazoa</taxon>
        <taxon>Ecdysozoa</taxon>
        <taxon>Arthropoda</taxon>
        <taxon>Hexapoda</taxon>
        <taxon>Insecta</taxon>
        <taxon>Pterygota</taxon>
        <taxon>Neoptera</taxon>
        <taxon>Endopterygota</taxon>
        <taxon>Diptera</taxon>
        <taxon>Nematocera</taxon>
        <taxon>Culicoidea</taxon>
        <taxon>Culicidae</taxon>
        <taxon>Culicinae</taxon>
        <taxon>Aedini</taxon>
        <taxon>Aedes</taxon>
        <taxon>Stegomyia</taxon>
    </lineage>
</organism>
<evidence type="ECO:0000256" key="8">
    <source>
        <dbReference type="ARBA" id="ARBA00022842"/>
    </source>
</evidence>
<evidence type="ECO:0000313" key="15">
    <source>
        <dbReference type="Proteomes" id="UP000008820"/>
    </source>
</evidence>
<dbReference type="Proteomes" id="UP000008820">
    <property type="component" value="Chromosome 2"/>
</dbReference>
<evidence type="ECO:0000313" key="14">
    <source>
        <dbReference type="EnsemblMetazoa" id="AAEL010029-PC"/>
    </source>
</evidence>
<evidence type="ECO:0000256" key="2">
    <source>
        <dbReference type="ARBA" id="ARBA00009026"/>
    </source>
</evidence>
<evidence type="ECO:0000256" key="12">
    <source>
        <dbReference type="ARBA" id="ARBA00048418"/>
    </source>
</evidence>
<dbReference type="EnsemblMetazoa" id="AAEL010029-RB">
    <property type="protein sequence ID" value="AAEL010029-PB"/>
    <property type="gene ID" value="AAEL010029"/>
</dbReference>
<evidence type="ECO:0000256" key="13">
    <source>
        <dbReference type="SAM" id="MobiDB-lite"/>
    </source>
</evidence>
<dbReference type="InterPro" id="IPR029063">
    <property type="entry name" value="SAM-dependent_MTases_sf"/>
</dbReference>
<accession>A0A6I8TIH9</accession>
<dbReference type="EnsemblMetazoa" id="AAEL010029-RC">
    <property type="protein sequence ID" value="AAEL010029-PC"/>
    <property type="gene ID" value="AAEL010029"/>
</dbReference>
<dbReference type="PANTHER" id="PTHR21404:SF3">
    <property type="entry name" value="SMALL RNA 2'-O-METHYLTRANSFERASE"/>
    <property type="match status" value="1"/>
</dbReference>
<proteinExistence type="inferred from homology"/>
<dbReference type="EC" id="2.1.1.386" evidence="11"/>
<keyword evidence="10" id="KW-0943">RNA-mediated gene silencing</keyword>
<keyword evidence="7" id="KW-0479">Metal-binding</keyword>
<dbReference type="GO" id="GO:0005737">
    <property type="term" value="C:cytoplasm"/>
    <property type="evidence" value="ECO:0007669"/>
    <property type="project" value="TreeGrafter"/>
</dbReference>
<evidence type="ECO:0000256" key="3">
    <source>
        <dbReference type="ARBA" id="ARBA00021330"/>
    </source>
</evidence>
<protein>
    <recommendedName>
        <fullName evidence="3">Small RNA 2'-O-methyltransferase</fullName>
        <ecNumber evidence="11">2.1.1.386</ecNumber>
    </recommendedName>
</protein>
<dbReference type="GO" id="GO:0001510">
    <property type="term" value="P:RNA methylation"/>
    <property type="evidence" value="ECO:0007669"/>
    <property type="project" value="InterPro"/>
</dbReference>
<comment type="similarity">
    <text evidence="2">Belongs to the methyltransferase superfamily. HEN1 family.</text>
</comment>
<reference evidence="14" key="2">
    <citation type="submission" date="2020-05" db="UniProtKB">
        <authorList>
            <consortium name="EnsemblMetazoa"/>
        </authorList>
    </citation>
    <scope>IDENTIFICATION</scope>
    <source>
        <strain evidence="14">LVP_AGWG</strain>
    </source>
</reference>
<evidence type="ECO:0000256" key="7">
    <source>
        <dbReference type="ARBA" id="ARBA00022723"/>
    </source>
</evidence>
<dbReference type="Gene3D" id="3.40.50.150">
    <property type="entry name" value="Vaccinia Virus protein VP39"/>
    <property type="match status" value="1"/>
</dbReference>
<feature type="region of interest" description="Disordered" evidence="13">
    <location>
        <begin position="255"/>
        <end position="282"/>
    </location>
</feature>
<dbReference type="GO" id="GO:0030422">
    <property type="term" value="P:siRNA processing"/>
    <property type="evidence" value="ECO:0007669"/>
    <property type="project" value="TreeGrafter"/>
</dbReference>
<dbReference type="AlphaFoldDB" id="A0A6I8TIH9"/>
<dbReference type="PANTHER" id="PTHR21404">
    <property type="entry name" value="HEN1"/>
    <property type="match status" value="1"/>
</dbReference>
<evidence type="ECO:0000256" key="5">
    <source>
        <dbReference type="ARBA" id="ARBA00022679"/>
    </source>
</evidence>
<dbReference type="SUPFAM" id="SSF53335">
    <property type="entry name" value="S-adenosyl-L-methionine-dependent methyltransferases"/>
    <property type="match status" value="1"/>
</dbReference>
<dbReference type="GO" id="GO:0090486">
    <property type="term" value="F:small RNA 2'-O-methyltransferase activity"/>
    <property type="evidence" value="ECO:0007669"/>
    <property type="project" value="UniProtKB-EC"/>
</dbReference>
<evidence type="ECO:0000256" key="10">
    <source>
        <dbReference type="ARBA" id="ARBA00023158"/>
    </source>
</evidence>
<gene>
    <name evidence="14" type="primary">5572757</name>
</gene>
<reference evidence="14 15" key="1">
    <citation type="submission" date="2017-06" db="EMBL/GenBank/DDBJ databases">
        <title>Aedes aegypti genome working group (AGWG) sequencing and assembly.</title>
        <authorList>
            <consortium name="Aedes aegypti Genome Working Group (AGWG)"/>
            <person name="Matthews B.J."/>
        </authorList>
    </citation>
    <scope>NUCLEOTIDE SEQUENCE [LARGE SCALE GENOMIC DNA]</scope>
    <source>
        <strain evidence="14 15">LVP_AGWG</strain>
    </source>
</reference>
<comment type="catalytic activity">
    <reaction evidence="12">
        <text>small RNA 3'-end nucleotide + S-adenosyl-L-methionine = small RNA 3'-end 2'-O-methylnucleotide + S-adenosyl-L-homocysteine + H(+)</text>
        <dbReference type="Rhea" id="RHEA:37887"/>
        <dbReference type="Rhea" id="RHEA-COMP:10415"/>
        <dbReference type="Rhea" id="RHEA-COMP:10416"/>
        <dbReference type="ChEBI" id="CHEBI:15378"/>
        <dbReference type="ChEBI" id="CHEBI:57856"/>
        <dbReference type="ChEBI" id="CHEBI:59789"/>
        <dbReference type="ChEBI" id="CHEBI:74896"/>
        <dbReference type="ChEBI" id="CHEBI:74898"/>
        <dbReference type="EC" id="2.1.1.386"/>
    </reaction>
</comment>
<dbReference type="GO" id="GO:0034587">
    <property type="term" value="P:piRNA processing"/>
    <property type="evidence" value="ECO:0007669"/>
    <property type="project" value="TreeGrafter"/>
</dbReference>
<feature type="region of interest" description="Disordered" evidence="13">
    <location>
        <begin position="467"/>
        <end position="524"/>
    </location>
</feature>
<dbReference type="OrthoDB" id="2154311at2759"/>
<keyword evidence="9" id="KW-0694">RNA-binding</keyword>
<name>A0A6I8TIH9_AEDAE</name>
<keyword evidence="4" id="KW-0489">Methyltransferase</keyword>
<keyword evidence="15" id="KW-1185">Reference proteome</keyword>
<comment type="cofactor">
    <cofactor evidence="1">
        <name>Mg(2+)</name>
        <dbReference type="ChEBI" id="CHEBI:18420"/>
    </cofactor>
</comment>
<dbReference type="InParanoid" id="A0A6I8TIH9"/>
<evidence type="ECO:0000256" key="4">
    <source>
        <dbReference type="ARBA" id="ARBA00022603"/>
    </source>
</evidence>
<dbReference type="FunFam" id="3.40.50.150:FF:000124">
    <property type="entry name" value="HEN methyltransferase 1"/>
    <property type="match status" value="1"/>
</dbReference>
<sequence length="524" mass="60692">MDRIRLTYNFDQSCYYDEEKKIRFEPPVYEQRYLIVLRLLELDFWKSSFKKIVEFGCAEMKFFTLLKTLPDVEQILQVDIDEELLNKWQHSVRPLFVDYIQRRPTPLTVEVWRGSISSAHECLKDTDVVVGIEIIEHLHADVLEGVPENVFGFIRPKVAMFSTPNSEYNVMFDGLLENGFRHDDHKFEWTRAQFAEWCDDILRRYPDYLVKYFGIGPPPKDHPEDIGYVSQLAVFVRKDFIDELEALNIGQAGEREAGASNAGGSSNPPEPPPGVSSDPAQPESKIYFDEEAREIVMAREEEDAEVVEAQNEAPEVGVFRDDLEDLESPEEFEDFEGSDHDEPNARMIDYYIPVERSRNDSGNYDDELLDPGSHEYKLLYSVEYPVQEPDNRDRSEKLLDEAEYQIRRLKFIDEDFYNYEENQYQIPLQLIADCMVQQTPALEELRLVLTSASYRISEQNMVLVTGEDDSVGSEDDFEYDLRDDDDQAVGDGEDRWAGGEQPAAAKNEEPAQGTSFQEDEELWD</sequence>
<dbReference type="GO" id="GO:0046872">
    <property type="term" value="F:metal ion binding"/>
    <property type="evidence" value="ECO:0007669"/>
    <property type="project" value="UniProtKB-KW"/>
</dbReference>
<dbReference type="InterPro" id="IPR026610">
    <property type="entry name" value="Hen1"/>
</dbReference>
<evidence type="ECO:0000256" key="9">
    <source>
        <dbReference type="ARBA" id="ARBA00022884"/>
    </source>
</evidence>